<dbReference type="EMBL" id="BAAAUX010000011">
    <property type="protein sequence ID" value="GAA2787614.1"/>
    <property type="molecule type" value="Genomic_DNA"/>
</dbReference>
<evidence type="ECO:0000256" key="1">
    <source>
        <dbReference type="ARBA" id="ARBA00022574"/>
    </source>
</evidence>
<gene>
    <name evidence="4" type="ORF">GCM10010470_22600</name>
</gene>
<keyword evidence="5" id="KW-1185">Reference proteome</keyword>
<evidence type="ECO:0000313" key="4">
    <source>
        <dbReference type="EMBL" id="GAA2787614.1"/>
    </source>
</evidence>
<dbReference type="InterPro" id="IPR015943">
    <property type="entry name" value="WD40/YVTN_repeat-like_dom_sf"/>
</dbReference>
<dbReference type="PANTHER" id="PTHR19848">
    <property type="entry name" value="WD40 REPEAT PROTEIN"/>
    <property type="match status" value="1"/>
</dbReference>
<name>A0ABN3VAV0_9PSEU</name>
<feature type="repeat" description="WD" evidence="3">
    <location>
        <begin position="264"/>
        <end position="298"/>
    </location>
</feature>
<dbReference type="InterPro" id="IPR011047">
    <property type="entry name" value="Quinoprotein_ADH-like_sf"/>
</dbReference>
<evidence type="ECO:0000313" key="5">
    <source>
        <dbReference type="Proteomes" id="UP001500979"/>
    </source>
</evidence>
<dbReference type="Proteomes" id="UP001500979">
    <property type="component" value="Unassembled WGS sequence"/>
</dbReference>
<dbReference type="InterPro" id="IPR001680">
    <property type="entry name" value="WD40_rpt"/>
</dbReference>
<accession>A0ABN3VAV0</accession>
<dbReference type="SMART" id="SM00320">
    <property type="entry name" value="WD40"/>
    <property type="match status" value="3"/>
</dbReference>
<evidence type="ECO:0000256" key="3">
    <source>
        <dbReference type="PROSITE-ProRule" id="PRU00221"/>
    </source>
</evidence>
<proteinExistence type="predicted"/>
<organism evidence="4 5">
    <name type="scientific">Saccharopolyspora taberi</name>
    <dbReference type="NCBI Taxonomy" id="60895"/>
    <lineage>
        <taxon>Bacteria</taxon>
        <taxon>Bacillati</taxon>
        <taxon>Actinomycetota</taxon>
        <taxon>Actinomycetes</taxon>
        <taxon>Pseudonocardiales</taxon>
        <taxon>Pseudonocardiaceae</taxon>
        <taxon>Saccharopolyspora</taxon>
    </lineage>
</organism>
<keyword evidence="1 3" id="KW-0853">WD repeat</keyword>
<reference evidence="4 5" key="1">
    <citation type="journal article" date="2019" name="Int. J. Syst. Evol. Microbiol.">
        <title>The Global Catalogue of Microorganisms (GCM) 10K type strain sequencing project: providing services to taxonomists for standard genome sequencing and annotation.</title>
        <authorList>
            <consortium name="The Broad Institute Genomics Platform"/>
            <consortium name="The Broad Institute Genome Sequencing Center for Infectious Disease"/>
            <person name="Wu L."/>
            <person name="Ma J."/>
        </authorList>
    </citation>
    <scope>NUCLEOTIDE SEQUENCE [LARGE SCALE GENOMIC DNA]</scope>
    <source>
        <strain evidence="4 5">JCM 9383</strain>
    </source>
</reference>
<sequence>MTALANDSSLRPRWKFDVGEPVVALDVLRGGPSAPDSLVAGGSEGAVRVFEPDGALRHGRDLDDALLAIAPSPDGTRIAALGMGSRRLWTATDGNELRAEGAGWSASAAWDRSSQSLAVADGRRVRVLDRSGATRWSSEPMTSTVTNVLWPRGHRRVAASAYQGVTIFEPETDRITNTLEAPGAISGLTAAPNGRWVVGGSQDATLHGWKVADGADFRMSGFPATVSHLAFEDSGRWMACESAEVLTCWDFSGPGPTGRAGVVLTGHQTAVTAFAWAPGQRQTLISGDQDGNVLVWRIAPTTKPGDELRPAGGLRDDDPVTAITTGRTGSGTSAAIYIGRRSGRVDALSVT</sequence>
<dbReference type="PANTHER" id="PTHR19848:SF8">
    <property type="entry name" value="F-BOX AND WD REPEAT DOMAIN CONTAINING 7"/>
    <property type="match status" value="1"/>
</dbReference>
<dbReference type="Gene3D" id="2.130.10.10">
    <property type="entry name" value="YVTN repeat-like/Quinoprotein amine dehydrogenase"/>
    <property type="match status" value="3"/>
</dbReference>
<protein>
    <submittedName>
        <fullName evidence="4">PD40 domain-containing protein</fullName>
    </submittedName>
</protein>
<dbReference type="RefSeq" id="WP_344679531.1">
    <property type="nucleotide sequence ID" value="NZ_BAAAUX010000011.1"/>
</dbReference>
<comment type="caution">
    <text evidence="4">The sequence shown here is derived from an EMBL/GenBank/DDBJ whole genome shotgun (WGS) entry which is preliminary data.</text>
</comment>
<dbReference type="PROSITE" id="PS50294">
    <property type="entry name" value="WD_REPEATS_REGION"/>
    <property type="match status" value="1"/>
</dbReference>
<evidence type="ECO:0000256" key="2">
    <source>
        <dbReference type="ARBA" id="ARBA00022737"/>
    </source>
</evidence>
<dbReference type="SUPFAM" id="SSF50998">
    <property type="entry name" value="Quinoprotein alcohol dehydrogenase-like"/>
    <property type="match status" value="1"/>
</dbReference>
<dbReference type="Pfam" id="PF00400">
    <property type="entry name" value="WD40"/>
    <property type="match status" value="2"/>
</dbReference>
<keyword evidence="2" id="KW-0677">Repeat</keyword>
<dbReference type="PROSITE" id="PS50082">
    <property type="entry name" value="WD_REPEATS_2"/>
    <property type="match status" value="1"/>
</dbReference>